<organism evidence="1">
    <name type="scientific">Sesamum radiatum</name>
    <name type="common">Black benniseed</name>
    <dbReference type="NCBI Taxonomy" id="300843"/>
    <lineage>
        <taxon>Eukaryota</taxon>
        <taxon>Viridiplantae</taxon>
        <taxon>Streptophyta</taxon>
        <taxon>Embryophyta</taxon>
        <taxon>Tracheophyta</taxon>
        <taxon>Spermatophyta</taxon>
        <taxon>Magnoliopsida</taxon>
        <taxon>eudicotyledons</taxon>
        <taxon>Gunneridae</taxon>
        <taxon>Pentapetalae</taxon>
        <taxon>asterids</taxon>
        <taxon>lamiids</taxon>
        <taxon>Lamiales</taxon>
        <taxon>Pedaliaceae</taxon>
        <taxon>Sesamum</taxon>
    </lineage>
</organism>
<dbReference type="EMBL" id="JACGWJ010001177">
    <property type="protein sequence ID" value="KAL0284161.1"/>
    <property type="molecule type" value="Genomic_DNA"/>
</dbReference>
<evidence type="ECO:0000313" key="1">
    <source>
        <dbReference type="EMBL" id="KAL0284161.1"/>
    </source>
</evidence>
<protein>
    <recommendedName>
        <fullName evidence="2">DUF4283 domain-containing protein</fullName>
    </recommendedName>
</protein>
<comment type="caution">
    <text evidence="1">The sequence shown here is derived from an EMBL/GenBank/DDBJ whole genome shotgun (WGS) entry which is preliminary data.</text>
</comment>
<sequence length="137" mass="15614">MSLRRQQHTQIPVWIRLKHLPMEYWTDEGLSTVASGVGTPLYTDGITTECSRLDYARVCVMLDFNSELPKHLVVISPVLRNGKEDPKRVDVEYEWLPQRCTSCRSLGHVAATCPATKRRNLAPPITIFVQIEWPQGP</sequence>
<dbReference type="AlphaFoldDB" id="A0AAW2IPT5"/>
<dbReference type="InterPro" id="IPR040256">
    <property type="entry name" value="At4g02000-like"/>
</dbReference>
<name>A0AAW2IPT5_SESRA</name>
<gene>
    <name evidence="1" type="ORF">Sradi_7207100</name>
</gene>
<evidence type="ECO:0008006" key="2">
    <source>
        <dbReference type="Google" id="ProtNLM"/>
    </source>
</evidence>
<accession>A0AAW2IPT5</accession>
<dbReference type="PANTHER" id="PTHR31286:SF165">
    <property type="entry name" value="DUF4283 DOMAIN-CONTAINING PROTEIN"/>
    <property type="match status" value="1"/>
</dbReference>
<proteinExistence type="predicted"/>
<reference evidence="1" key="2">
    <citation type="journal article" date="2024" name="Plant">
        <title>Genomic evolution and insights into agronomic trait innovations of Sesamum species.</title>
        <authorList>
            <person name="Miao H."/>
            <person name="Wang L."/>
            <person name="Qu L."/>
            <person name="Liu H."/>
            <person name="Sun Y."/>
            <person name="Le M."/>
            <person name="Wang Q."/>
            <person name="Wei S."/>
            <person name="Zheng Y."/>
            <person name="Lin W."/>
            <person name="Duan Y."/>
            <person name="Cao H."/>
            <person name="Xiong S."/>
            <person name="Wang X."/>
            <person name="Wei L."/>
            <person name="Li C."/>
            <person name="Ma Q."/>
            <person name="Ju M."/>
            <person name="Zhao R."/>
            <person name="Li G."/>
            <person name="Mu C."/>
            <person name="Tian Q."/>
            <person name="Mei H."/>
            <person name="Zhang T."/>
            <person name="Gao T."/>
            <person name="Zhang H."/>
        </authorList>
    </citation>
    <scope>NUCLEOTIDE SEQUENCE</scope>
    <source>
        <strain evidence="1">G02</strain>
    </source>
</reference>
<dbReference type="PANTHER" id="PTHR31286">
    <property type="entry name" value="GLYCINE-RICH CELL WALL STRUCTURAL PROTEIN 1.8-LIKE"/>
    <property type="match status" value="1"/>
</dbReference>
<reference evidence="1" key="1">
    <citation type="submission" date="2020-06" db="EMBL/GenBank/DDBJ databases">
        <authorList>
            <person name="Li T."/>
            <person name="Hu X."/>
            <person name="Zhang T."/>
            <person name="Song X."/>
            <person name="Zhang H."/>
            <person name="Dai N."/>
            <person name="Sheng W."/>
            <person name="Hou X."/>
            <person name="Wei L."/>
        </authorList>
    </citation>
    <scope>NUCLEOTIDE SEQUENCE</scope>
    <source>
        <strain evidence="1">G02</strain>
        <tissue evidence="1">Leaf</tissue>
    </source>
</reference>